<keyword evidence="9 10" id="KW-0460">Magnesium</keyword>
<evidence type="ECO:0000256" key="8">
    <source>
        <dbReference type="ARBA" id="ARBA00022801"/>
    </source>
</evidence>
<dbReference type="PANTHER" id="PTHR10642:SF26">
    <property type="entry name" value="RIBONUCLEASE H1"/>
    <property type="match status" value="1"/>
</dbReference>
<keyword evidence="8 10" id="KW-0378">Hydrolase</keyword>
<feature type="binding site" evidence="10">
    <location>
        <position position="143"/>
    </location>
    <ligand>
        <name>Mg(2+)</name>
        <dbReference type="ChEBI" id="CHEBI:18420"/>
        <label>2</label>
    </ligand>
</feature>
<dbReference type="EC" id="3.1.26.4" evidence="4 10"/>
<evidence type="ECO:0000256" key="5">
    <source>
        <dbReference type="ARBA" id="ARBA00022722"/>
    </source>
</evidence>
<sequence>MKIFTDGASRGNPGPGGWGAIVVFSSRKNDENREVVELGGREKNTTNNRMELVALIQALQFVKNQESGIKNREIKVFTDSAYLLNGATRWLQLWEEKNWKTTGKKDVLNKDLWKKLFKLLNNFNIEFKLLLGHSGIPANERCDEIATAFADLPAQASGKKPKLYSGVLENYGIDLSVASVRPQAKSRKLKTKSSRKPYSYVSEVKGIVKVHETWAECEKRVKGVSGARFKKVFSGEEESELVKQWSID</sequence>
<dbReference type="InterPro" id="IPR002156">
    <property type="entry name" value="RNaseH_domain"/>
</dbReference>
<dbReference type="GO" id="GO:0004523">
    <property type="term" value="F:RNA-DNA hybrid ribonuclease activity"/>
    <property type="evidence" value="ECO:0007669"/>
    <property type="project" value="UniProtKB-UniRule"/>
</dbReference>
<evidence type="ECO:0000256" key="9">
    <source>
        <dbReference type="ARBA" id="ARBA00022842"/>
    </source>
</evidence>
<dbReference type="InterPro" id="IPR036397">
    <property type="entry name" value="RNaseH_sf"/>
</dbReference>
<dbReference type="EMBL" id="MHWE01000006">
    <property type="protein sequence ID" value="OHB04404.1"/>
    <property type="molecule type" value="Genomic_DNA"/>
</dbReference>
<comment type="function">
    <text evidence="10">Endonuclease that specifically degrades the RNA of RNA-DNA hybrids.</text>
</comment>
<protein>
    <recommendedName>
        <fullName evidence="4 10">Ribonuclease H</fullName>
        <shortName evidence="10">RNase H</shortName>
        <ecNumber evidence="4 10">3.1.26.4</ecNumber>
    </recommendedName>
</protein>
<comment type="caution">
    <text evidence="12">The sequence shown here is derived from an EMBL/GenBank/DDBJ whole genome shotgun (WGS) entry which is preliminary data.</text>
</comment>
<feature type="binding site" evidence="10">
    <location>
        <position position="51"/>
    </location>
    <ligand>
        <name>Mg(2+)</name>
        <dbReference type="ChEBI" id="CHEBI:18420"/>
        <label>1</label>
    </ligand>
</feature>
<keyword evidence="6 10" id="KW-0479">Metal-binding</keyword>
<reference evidence="12 13" key="1">
    <citation type="journal article" date="2016" name="Nat. Commun.">
        <title>Thousands of microbial genomes shed light on interconnected biogeochemical processes in an aquifer system.</title>
        <authorList>
            <person name="Anantharaman K."/>
            <person name="Brown C.T."/>
            <person name="Hug L.A."/>
            <person name="Sharon I."/>
            <person name="Castelle C.J."/>
            <person name="Probst A.J."/>
            <person name="Thomas B.C."/>
            <person name="Singh A."/>
            <person name="Wilkins M.J."/>
            <person name="Karaoz U."/>
            <person name="Brodie E.L."/>
            <person name="Williams K.H."/>
            <person name="Hubbard S.S."/>
            <person name="Banfield J.F."/>
        </authorList>
    </citation>
    <scope>NUCLEOTIDE SEQUENCE [LARGE SCALE GENOMIC DNA]</scope>
</reference>
<evidence type="ECO:0000256" key="2">
    <source>
        <dbReference type="ARBA" id="ARBA00005300"/>
    </source>
</evidence>
<dbReference type="SUPFAM" id="SSF53098">
    <property type="entry name" value="Ribonuclease H-like"/>
    <property type="match status" value="1"/>
</dbReference>
<organism evidence="12 13">
    <name type="scientific">Candidatus Zambryskibacteria bacterium RIFCSPLOWO2_01_FULL_45_21</name>
    <dbReference type="NCBI Taxonomy" id="1802761"/>
    <lineage>
        <taxon>Bacteria</taxon>
        <taxon>Candidatus Zambryskiibacteriota</taxon>
    </lineage>
</organism>
<proteinExistence type="inferred from homology"/>
<dbReference type="InterPro" id="IPR011320">
    <property type="entry name" value="RNase_H1_N"/>
</dbReference>
<comment type="catalytic activity">
    <reaction evidence="1 10">
        <text>Endonucleolytic cleavage to 5'-phosphomonoester.</text>
        <dbReference type="EC" id="3.1.26.4"/>
    </reaction>
</comment>
<feature type="domain" description="RNase H type-1" evidence="11">
    <location>
        <begin position="1"/>
        <end position="151"/>
    </location>
</feature>
<evidence type="ECO:0000256" key="4">
    <source>
        <dbReference type="ARBA" id="ARBA00012180"/>
    </source>
</evidence>
<evidence type="ECO:0000256" key="6">
    <source>
        <dbReference type="ARBA" id="ARBA00022723"/>
    </source>
</evidence>
<evidence type="ECO:0000256" key="1">
    <source>
        <dbReference type="ARBA" id="ARBA00000077"/>
    </source>
</evidence>
<evidence type="ECO:0000313" key="12">
    <source>
        <dbReference type="EMBL" id="OHB04404.1"/>
    </source>
</evidence>
<dbReference type="Proteomes" id="UP000176800">
    <property type="component" value="Unassembled WGS sequence"/>
</dbReference>
<dbReference type="Gene3D" id="3.30.420.10">
    <property type="entry name" value="Ribonuclease H-like superfamily/Ribonuclease H"/>
    <property type="match status" value="1"/>
</dbReference>
<accession>A0A1G2U4I1</accession>
<evidence type="ECO:0000256" key="10">
    <source>
        <dbReference type="HAMAP-Rule" id="MF_00042"/>
    </source>
</evidence>
<gene>
    <name evidence="10" type="primary">rnhA</name>
    <name evidence="12" type="ORF">A3B14_03115</name>
</gene>
<dbReference type="InterPro" id="IPR022892">
    <property type="entry name" value="RNaseHI"/>
</dbReference>
<evidence type="ECO:0000313" key="13">
    <source>
        <dbReference type="Proteomes" id="UP000176800"/>
    </source>
</evidence>
<dbReference type="Pfam" id="PF01693">
    <property type="entry name" value="Cauli_VI"/>
    <property type="match status" value="1"/>
</dbReference>
<dbReference type="InterPro" id="IPR037056">
    <property type="entry name" value="RNase_H1_N_sf"/>
</dbReference>
<evidence type="ECO:0000256" key="7">
    <source>
        <dbReference type="ARBA" id="ARBA00022759"/>
    </source>
</evidence>
<dbReference type="GO" id="GO:0003676">
    <property type="term" value="F:nucleic acid binding"/>
    <property type="evidence" value="ECO:0007669"/>
    <property type="project" value="InterPro"/>
</dbReference>
<dbReference type="InterPro" id="IPR050092">
    <property type="entry name" value="RNase_H"/>
</dbReference>
<feature type="binding site" evidence="10">
    <location>
        <position position="6"/>
    </location>
    <ligand>
        <name>Mg(2+)</name>
        <dbReference type="ChEBI" id="CHEBI:18420"/>
        <label>1</label>
    </ligand>
</feature>
<comment type="similarity">
    <text evidence="2 10">Belongs to the RNase H family.</text>
</comment>
<keyword evidence="7 10" id="KW-0255">Endonuclease</keyword>
<dbReference type="Gene3D" id="3.40.970.10">
    <property type="entry name" value="Ribonuclease H1, N-terminal domain"/>
    <property type="match status" value="1"/>
</dbReference>
<evidence type="ECO:0000259" key="11">
    <source>
        <dbReference type="PROSITE" id="PS50879"/>
    </source>
</evidence>
<keyword evidence="10" id="KW-0963">Cytoplasm</keyword>
<dbReference type="GO" id="GO:0000287">
    <property type="term" value="F:magnesium ion binding"/>
    <property type="evidence" value="ECO:0007669"/>
    <property type="project" value="UniProtKB-UniRule"/>
</dbReference>
<feature type="binding site" evidence="10">
    <location>
        <position position="79"/>
    </location>
    <ligand>
        <name>Mg(2+)</name>
        <dbReference type="ChEBI" id="CHEBI:18420"/>
        <label>1</label>
    </ligand>
</feature>
<dbReference type="GO" id="GO:0043137">
    <property type="term" value="P:DNA replication, removal of RNA primer"/>
    <property type="evidence" value="ECO:0007669"/>
    <property type="project" value="TreeGrafter"/>
</dbReference>
<comment type="cofactor">
    <cofactor evidence="10">
        <name>Mg(2+)</name>
        <dbReference type="ChEBI" id="CHEBI:18420"/>
    </cofactor>
    <text evidence="10">Binds 1 Mg(2+) ion per subunit. May bind a second metal ion at a regulatory site, or after substrate binding.</text>
</comment>
<dbReference type="HAMAP" id="MF_00042">
    <property type="entry name" value="RNase_H"/>
    <property type="match status" value="1"/>
</dbReference>
<dbReference type="PANTHER" id="PTHR10642">
    <property type="entry name" value="RIBONUCLEASE H1"/>
    <property type="match status" value="1"/>
</dbReference>
<dbReference type="GO" id="GO:0005737">
    <property type="term" value="C:cytoplasm"/>
    <property type="evidence" value="ECO:0007669"/>
    <property type="project" value="UniProtKB-SubCell"/>
</dbReference>
<comment type="subcellular location">
    <subcellularLocation>
        <location evidence="10">Cytoplasm</location>
    </subcellularLocation>
</comment>
<dbReference type="Pfam" id="PF00075">
    <property type="entry name" value="RNase_H"/>
    <property type="match status" value="1"/>
</dbReference>
<keyword evidence="5 10" id="KW-0540">Nuclease</keyword>
<name>A0A1G2U4I1_9BACT</name>
<dbReference type="CDD" id="cd09278">
    <property type="entry name" value="RNase_HI_prokaryote_like"/>
    <property type="match status" value="1"/>
</dbReference>
<feature type="binding site" evidence="10">
    <location>
        <position position="6"/>
    </location>
    <ligand>
        <name>Mg(2+)</name>
        <dbReference type="ChEBI" id="CHEBI:18420"/>
        <label>2</label>
    </ligand>
</feature>
<evidence type="ECO:0000256" key="3">
    <source>
        <dbReference type="ARBA" id="ARBA00011245"/>
    </source>
</evidence>
<dbReference type="AlphaFoldDB" id="A0A1G2U4I1"/>
<dbReference type="PROSITE" id="PS50879">
    <property type="entry name" value="RNASE_H_1"/>
    <property type="match status" value="1"/>
</dbReference>
<dbReference type="InterPro" id="IPR012337">
    <property type="entry name" value="RNaseH-like_sf"/>
</dbReference>
<comment type="subunit">
    <text evidence="3 10">Monomer.</text>
</comment>